<feature type="transmembrane region" description="Helical" evidence="1">
    <location>
        <begin position="98"/>
        <end position="116"/>
    </location>
</feature>
<evidence type="ECO:0000256" key="1">
    <source>
        <dbReference type="SAM" id="Phobius"/>
    </source>
</evidence>
<keyword evidence="1" id="KW-0812">Transmembrane</keyword>
<evidence type="ECO:0000313" key="3">
    <source>
        <dbReference type="Proteomes" id="UP000533207"/>
    </source>
</evidence>
<evidence type="ECO:0000313" key="2">
    <source>
        <dbReference type="EMBL" id="MBA2862919.1"/>
    </source>
</evidence>
<dbReference type="EMBL" id="JACDUL010000004">
    <property type="protein sequence ID" value="MBA2862919.1"/>
    <property type="molecule type" value="Genomic_DNA"/>
</dbReference>
<gene>
    <name evidence="2" type="ORF">HNP90_001816</name>
</gene>
<keyword evidence="1" id="KW-1133">Transmembrane helix</keyword>
<feature type="transmembrane region" description="Helical" evidence="1">
    <location>
        <begin position="43"/>
        <end position="60"/>
    </location>
</feature>
<keyword evidence="1" id="KW-0472">Membrane</keyword>
<protein>
    <submittedName>
        <fullName evidence="2">Uncharacterized protein</fullName>
    </submittedName>
</protein>
<name>A0A7J9PN47_METMI</name>
<reference evidence="2 3" key="1">
    <citation type="submission" date="2020-07" db="EMBL/GenBank/DDBJ databases">
        <title>Genomic Encyclopedia of Type Strains, Phase IV (KMG-V): Genome sequencing to study the core and pangenomes of soil and plant-associated prokaryotes.</title>
        <authorList>
            <person name="Whitman W."/>
        </authorList>
    </citation>
    <scope>NUCLEOTIDE SEQUENCE [LARGE SCALE GENOMIC DNA]</scope>
    <source>
        <strain evidence="2 3">C8</strain>
    </source>
</reference>
<comment type="caution">
    <text evidence="2">The sequence shown here is derived from an EMBL/GenBank/DDBJ whole genome shotgun (WGS) entry which is preliminary data.</text>
</comment>
<dbReference type="AlphaFoldDB" id="A0A7J9PN47"/>
<sequence length="124" mass="14064">MAMTAVGVLSEKHYVPRPVFFLNVIALNIFTYQTGIHNSLVQFYSYIAIPIAVFSIVSYRNNDSLSSPFYKIFSVYSSKIVGTLIIGLYLYYGLNLPLLVVVILDAIIFGVLYKILSKKNKRNR</sequence>
<organism evidence="2 3">
    <name type="scientific">Methanococcus maripaludis</name>
    <name type="common">Methanococcus deltae</name>
    <dbReference type="NCBI Taxonomy" id="39152"/>
    <lineage>
        <taxon>Archaea</taxon>
        <taxon>Methanobacteriati</taxon>
        <taxon>Methanobacteriota</taxon>
        <taxon>Methanomada group</taxon>
        <taxon>Methanococci</taxon>
        <taxon>Methanococcales</taxon>
        <taxon>Methanococcaceae</taxon>
        <taxon>Methanococcus</taxon>
    </lineage>
</organism>
<dbReference type="Proteomes" id="UP000533207">
    <property type="component" value="Unassembled WGS sequence"/>
</dbReference>
<accession>A0A7J9PN47</accession>
<feature type="transmembrane region" description="Helical" evidence="1">
    <location>
        <begin position="20"/>
        <end position="37"/>
    </location>
</feature>
<feature type="transmembrane region" description="Helical" evidence="1">
    <location>
        <begin position="72"/>
        <end position="92"/>
    </location>
</feature>
<proteinExistence type="predicted"/>